<dbReference type="PROSITE" id="PS51257">
    <property type="entry name" value="PROKAR_LIPOPROTEIN"/>
    <property type="match status" value="1"/>
</dbReference>
<evidence type="ECO:0000313" key="4">
    <source>
        <dbReference type="Proteomes" id="UP000256478"/>
    </source>
</evidence>
<feature type="coiled-coil region" evidence="1">
    <location>
        <begin position="126"/>
        <end position="184"/>
    </location>
</feature>
<protein>
    <submittedName>
        <fullName evidence="3">Uncharacterized protein</fullName>
    </submittedName>
</protein>
<dbReference type="EMBL" id="QUOU01000001">
    <property type="protein sequence ID" value="REL25616.1"/>
    <property type="molecule type" value="Genomic_DNA"/>
</dbReference>
<evidence type="ECO:0000256" key="1">
    <source>
        <dbReference type="SAM" id="Coils"/>
    </source>
</evidence>
<proteinExistence type="predicted"/>
<feature type="chain" id="PRO_5017653404" evidence="2">
    <location>
        <begin position="19"/>
        <end position="186"/>
    </location>
</feature>
<dbReference type="RefSeq" id="WP_116006746.1">
    <property type="nucleotide sequence ID" value="NZ_QUOU01000001.1"/>
</dbReference>
<keyword evidence="2" id="KW-0732">Signal</keyword>
<feature type="signal peptide" evidence="2">
    <location>
        <begin position="1"/>
        <end position="18"/>
    </location>
</feature>
<accession>A0A3E0TM67</accession>
<reference evidence="3 4" key="1">
    <citation type="submission" date="2018-08" db="EMBL/GenBank/DDBJ databases">
        <title>Thalassotalea euphylliae genome.</title>
        <authorList>
            <person name="Summers S."/>
            <person name="Rice S.A."/>
            <person name="Freckelton M.L."/>
            <person name="Nedved B.T."/>
            <person name="Hadfield M.G."/>
        </authorList>
    </citation>
    <scope>NUCLEOTIDE SEQUENCE [LARGE SCALE GENOMIC DNA]</scope>
    <source>
        <strain evidence="3 4">H1</strain>
    </source>
</reference>
<organism evidence="3 4">
    <name type="scientific">Thalassotalea euphylliae</name>
    <dbReference type="NCBI Taxonomy" id="1655234"/>
    <lineage>
        <taxon>Bacteria</taxon>
        <taxon>Pseudomonadati</taxon>
        <taxon>Pseudomonadota</taxon>
        <taxon>Gammaproteobacteria</taxon>
        <taxon>Alteromonadales</taxon>
        <taxon>Colwelliaceae</taxon>
        <taxon>Thalassotalea</taxon>
    </lineage>
</organism>
<keyword evidence="1" id="KW-0175">Coiled coil</keyword>
<dbReference type="OrthoDB" id="6385648at2"/>
<gene>
    <name evidence="3" type="ORF">DXX93_02995</name>
</gene>
<dbReference type="AlphaFoldDB" id="A0A3E0TM67"/>
<sequence length="186" mass="20748">MKVTHLILLIALTQLLQGCSLFLPPPASTPVITAQPLAAKPNLSAYYQWLKGLEAEQLASETALQQQRKSEQVPDADLFLLLLRSLPSSPIHNPYTAKAMLNQGDFNQYIYAHVSAADLAFVTMLRDQLNQQLLLLQANKQNVTQSQQEIAKLTLKLAMYQEANTSLTEKLEQLKAIEAQLNARDH</sequence>
<comment type="caution">
    <text evidence="3">The sequence shown here is derived from an EMBL/GenBank/DDBJ whole genome shotgun (WGS) entry which is preliminary data.</text>
</comment>
<evidence type="ECO:0000256" key="2">
    <source>
        <dbReference type="SAM" id="SignalP"/>
    </source>
</evidence>
<name>A0A3E0TM67_9GAMM</name>
<dbReference type="Proteomes" id="UP000256478">
    <property type="component" value="Unassembled WGS sequence"/>
</dbReference>
<evidence type="ECO:0000313" key="3">
    <source>
        <dbReference type="EMBL" id="REL25616.1"/>
    </source>
</evidence>